<dbReference type="EMBL" id="QTSX02006427">
    <property type="protein sequence ID" value="KAJ9054734.1"/>
    <property type="molecule type" value="Genomic_DNA"/>
</dbReference>
<name>A0ACC2RXF6_9FUNG</name>
<comment type="caution">
    <text evidence="1">The sequence shown here is derived from an EMBL/GenBank/DDBJ whole genome shotgun (WGS) entry which is preliminary data.</text>
</comment>
<accession>A0ACC2RXF6</accession>
<dbReference type="Proteomes" id="UP001165960">
    <property type="component" value="Unassembled WGS sequence"/>
</dbReference>
<sequence>MKSLQSWGLNSNESLANIPAELFTLPHTLLNSPFLSGQFQADSFKPNTLFNMERSGSSINPEDRSTMDQSIKLYNSFEEQRAFNNLASFYSISKEDYMAPQSGVFLKKCNQRNKRPPRGQPSSQLSATRGF</sequence>
<evidence type="ECO:0000313" key="1">
    <source>
        <dbReference type="EMBL" id="KAJ9054734.1"/>
    </source>
</evidence>
<organism evidence="1 2">
    <name type="scientific">Entomophthora muscae</name>
    <dbReference type="NCBI Taxonomy" id="34485"/>
    <lineage>
        <taxon>Eukaryota</taxon>
        <taxon>Fungi</taxon>
        <taxon>Fungi incertae sedis</taxon>
        <taxon>Zoopagomycota</taxon>
        <taxon>Entomophthoromycotina</taxon>
        <taxon>Entomophthoromycetes</taxon>
        <taxon>Entomophthorales</taxon>
        <taxon>Entomophthoraceae</taxon>
        <taxon>Entomophthora</taxon>
    </lineage>
</organism>
<reference evidence="1" key="1">
    <citation type="submission" date="2022-04" db="EMBL/GenBank/DDBJ databases">
        <title>Genome of the entomopathogenic fungus Entomophthora muscae.</title>
        <authorList>
            <person name="Elya C."/>
            <person name="Lovett B.R."/>
            <person name="Lee E."/>
            <person name="Macias A.M."/>
            <person name="Hajek A.E."/>
            <person name="De Bivort B.L."/>
            <person name="Kasson M.T."/>
            <person name="De Fine Licht H.H."/>
            <person name="Stajich J.E."/>
        </authorList>
    </citation>
    <scope>NUCLEOTIDE SEQUENCE</scope>
    <source>
        <strain evidence="1">Berkeley</strain>
    </source>
</reference>
<keyword evidence="2" id="KW-1185">Reference proteome</keyword>
<protein>
    <submittedName>
        <fullName evidence="1">Uncharacterized protein</fullName>
    </submittedName>
</protein>
<evidence type="ECO:0000313" key="2">
    <source>
        <dbReference type="Proteomes" id="UP001165960"/>
    </source>
</evidence>
<gene>
    <name evidence="1" type="ORF">DSO57_1011046</name>
</gene>
<proteinExistence type="predicted"/>